<dbReference type="Proteomes" id="UP000591071">
    <property type="component" value="Unassembled WGS sequence"/>
</dbReference>
<evidence type="ECO:0000313" key="1">
    <source>
        <dbReference type="EMBL" id="NME28830.1"/>
    </source>
</evidence>
<dbReference type="AlphaFoldDB" id="A0A848BUE3"/>
<sequence length="115" mass="13851">MERIRIIVPHLITGIFHKTADHRKAITALLDTGSFRVLDLRNHYEVENLEDYVYNQVAPYINIFKTDGCIAGSNREFHILEYIYQYEFCRLDWDFYLYKPNGLEYRIIWRREGTA</sequence>
<evidence type="ECO:0000313" key="2">
    <source>
        <dbReference type="Proteomes" id="UP000591071"/>
    </source>
</evidence>
<dbReference type="RefSeq" id="WP_170087799.1">
    <property type="nucleotide sequence ID" value="NZ_JABAFG010000015.1"/>
</dbReference>
<proteinExistence type="predicted"/>
<organism evidence="1 2">
    <name type="scientific">Megasphaera hexanoica</name>
    <dbReference type="NCBI Taxonomy" id="1675036"/>
    <lineage>
        <taxon>Bacteria</taxon>
        <taxon>Bacillati</taxon>
        <taxon>Bacillota</taxon>
        <taxon>Negativicutes</taxon>
        <taxon>Veillonellales</taxon>
        <taxon>Veillonellaceae</taxon>
        <taxon>Megasphaera</taxon>
    </lineage>
</organism>
<reference evidence="1 2" key="1">
    <citation type="submission" date="2020-04" db="EMBL/GenBank/DDBJ databases">
        <authorList>
            <person name="Hitch T.C.A."/>
            <person name="Wylensek D."/>
            <person name="Clavel T."/>
        </authorList>
    </citation>
    <scope>NUCLEOTIDE SEQUENCE [LARGE SCALE GENOMIC DNA]</scope>
    <source>
        <strain evidence="1 2">Oil-RF-744-FAT-WT-6-1</strain>
    </source>
</reference>
<dbReference type="EMBL" id="JABAFG010000015">
    <property type="protein sequence ID" value="NME28830.1"/>
    <property type="molecule type" value="Genomic_DNA"/>
</dbReference>
<accession>A0A848BUE3</accession>
<comment type="caution">
    <text evidence="1">The sequence shown here is derived from an EMBL/GenBank/DDBJ whole genome shotgun (WGS) entry which is preliminary data.</text>
</comment>
<name>A0A848BUE3_9FIRM</name>
<protein>
    <submittedName>
        <fullName evidence="1">Uncharacterized protein</fullName>
    </submittedName>
</protein>
<gene>
    <name evidence="1" type="ORF">HF872_09395</name>
</gene>